<reference evidence="3" key="1">
    <citation type="journal article" date="2019" name="Int. J. Syst. Evol. Microbiol.">
        <title>The Global Catalogue of Microorganisms (GCM) 10K type strain sequencing project: providing services to taxonomists for standard genome sequencing and annotation.</title>
        <authorList>
            <consortium name="The Broad Institute Genomics Platform"/>
            <consortium name="The Broad Institute Genome Sequencing Center for Infectious Disease"/>
            <person name="Wu L."/>
            <person name="Ma J."/>
        </authorList>
    </citation>
    <scope>NUCLEOTIDE SEQUENCE [LARGE SCALE GENOMIC DNA]</scope>
    <source>
        <strain evidence="3">CGMCC 1.13718</strain>
    </source>
</reference>
<gene>
    <name evidence="2" type="ORF">ACFQBM_07720</name>
</gene>
<keyword evidence="1" id="KW-0732">Signal</keyword>
<comment type="caution">
    <text evidence="2">The sequence shown here is derived from an EMBL/GenBank/DDBJ whole genome shotgun (WGS) entry which is preliminary data.</text>
</comment>
<dbReference type="RefSeq" id="WP_193189353.1">
    <property type="nucleotide sequence ID" value="NZ_JACZFR010000006.1"/>
</dbReference>
<dbReference type="PROSITE" id="PS51257">
    <property type="entry name" value="PROKAR_LIPOPROTEIN"/>
    <property type="match status" value="1"/>
</dbReference>
<organism evidence="2 3">
    <name type="scientific">Microbulbifer taiwanensis</name>
    <dbReference type="NCBI Taxonomy" id="986746"/>
    <lineage>
        <taxon>Bacteria</taxon>
        <taxon>Pseudomonadati</taxon>
        <taxon>Pseudomonadota</taxon>
        <taxon>Gammaproteobacteria</taxon>
        <taxon>Cellvibrionales</taxon>
        <taxon>Microbulbiferaceae</taxon>
        <taxon>Microbulbifer</taxon>
    </lineage>
</organism>
<dbReference type="Pfam" id="PF10973">
    <property type="entry name" value="DUF2799"/>
    <property type="match status" value="1"/>
</dbReference>
<evidence type="ECO:0000256" key="1">
    <source>
        <dbReference type="SAM" id="SignalP"/>
    </source>
</evidence>
<feature type="signal peptide" evidence="1">
    <location>
        <begin position="1"/>
        <end position="21"/>
    </location>
</feature>
<keyword evidence="3" id="KW-1185">Reference proteome</keyword>
<dbReference type="Proteomes" id="UP001596425">
    <property type="component" value="Unassembled WGS sequence"/>
</dbReference>
<proteinExistence type="predicted"/>
<protein>
    <submittedName>
        <fullName evidence="2">DUF2799 domain-containing protein</fullName>
    </submittedName>
</protein>
<sequence length="186" mass="21461">MATVKRLLILLPLLLAGCAVVSEEECQAGLWYERGLQDGARGRGQSLVYEIAQRCQEYGARVDSEAWLRGHEEGVEQFCTPENGYYQGRRGNSYEGVCTGPTADLFMVEYRRGLADFQMQQEFRRLAQRHDDIERELYAVNAALAAADDEESRRILQFRRSALRRELSLLDMQLHRFGFLGFDFFY</sequence>
<dbReference type="InterPro" id="IPR021242">
    <property type="entry name" value="DUF2799"/>
</dbReference>
<accession>A0ABW1YKX5</accession>
<evidence type="ECO:0000313" key="3">
    <source>
        <dbReference type="Proteomes" id="UP001596425"/>
    </source>
</evidence>
<name>A0ABW1YKX5_9GAMM</name>
<feature type="chain" id="PRO_5047226053" evidence="1">
    <location>
        <begin position="22"/>
        <end position="186"/>
    </location>
</feature>
<dbReference type="EMBL" id="JBHSVR010000001">
    <property type="protein sequence ID" value="MFC6633161.1"/>
    <property type="molecule type" value="Genomic_DNA"/>
</dbReference>
<evidence type="ECO:0000313" key="2">
    <source>
        <dbReference type="EMBL" id="MFC6633161.1"/>
    </source>
</evidence>